<reference evidence="2" key="1">
    <citation type="journal article" date="2019" name="Int. J. Syst. Evol. Microbiol.">
        <title>The Global Catalogue of Microorganisms (GCM) 10K type strain sequencing project: providing services to taxonomists for standard genome sequencing and annotation.</title>
        <authorList>
            <consortium name="The Broad Institute Genomics Platform"/>
            <consortium name="The Broad Institute Genome Sequencing Center for Infectious Disease"/>
            <person name="Wu L."/>
            <person name="Ma J."/>
        </authorList>
    </citation>
    <scope>NUCLEOTIDE SEQUENCE [LARGE SCALE GENOMIC DNA]</scope>
    <source>
        <strain evidence="2">KCTC 52366</strain>
    </source>
</reference>
<proteinExistence type="predicted"/>
<evidence type="ECO:0000313" key="2">
    <source>
        <dbReference type="Proteomes" id="UP001595632"/>
    </source>
</evidence>
<comment type="caution">
    <text evidence="1">The sequence shown here is derived from an EMBL/GenBank/DDBJ whole genome shotgun (WGS) entry which is preliminary data.</text>
</comment>
<organism evidence="1 2">
    <name type="scientific">Psychromarinibacter halotolerans</name>
    <dbReference type="NCBI Taxonomy" id="1775175"/>
    <lineage>
        <taxon>Bacteria</taxon>
        <taxon>Pseudomonadati</taxon>
        <taxon>Pseudomonadota</taxon>
        <taxon>Alphaproteobacteria</taxon>
        <taxon>Rhodobacterales</taxon>
        <taxon>Paracoccaceae</taxon>
        <taxon>Psychromarinibacter</taxon>
    </lineage>
</organism>
<accession>A0ABV7GNC1</accession>
<dbReference type="Proteomes" id="UP001595632">
    <property type="component" value="Unassembled WGS sequence"/>
</dbReference>
<protein>
    <submittedName>
        <fullName evidence="1">Uncharacterized protein</fullName>
    </submittedName>
</protein>
<sequence>MQLADLTLSRHSDLDAATGEGILHIGPLHRHAARSLSTILGDLGLTTGADDALRFTAHGTDMVTLTVTGFDVTGYLLEDFGIEAETETLDAFVLRACPAGTPITLRGHYHPDDQTRITSFMTALHDGRRVTWTSMRLRMRDGETLRLSGTVGGFPMLQGFAAPASDTPAERAFA</sequence>
<gene>
    <name evidence="1" type="ORF">ACFOGP_03510</name>
</gene>
<evidence type="ECO:0000313" key="1">
    <source>
        <dbReference type="EMBL" id="MFC3141758.1"/>
    </source>
</evidence>
<keyword evidence="2" id="KW-1185">Reference proteome</keyword>
<dbReference type="RefSeq" id="WP_275631991.1">
    <property type="nucleotide sequence ID" value="NZ_JARGYD010000002.1"/>
</dbReference>
<dbReference type="EMBL" id="JBHRTB010000010">
    <property type="protein sequence ID" value="MFC3141758.1"/>
    <property type="molecule type" value="Genomic_DNA"/>
</dbReference>
<name>A0ABV7GNC1_9RHOB</name>